<dbReference type="OrthoDB" id="3940153at2759"/>
<dbReference type="AlphaFoldDB" id="A0A7U2F3I5"/>
<name>A0A7U2F3I5_PHANO</name>
<gene>
    <name evidence="4" type="ORF">JI435_041270</name>
</gene>
<dbReference type="VEuPathDB" id="FungiDB:JI435_041270"/>
<dbReference type="PROSITE" id="PS50157">
    <property type="entry name" value="ZINC_FINGER_C2H2_2"/>
    <property type="match status" value="1"/>
</dbReference>
<feature type="domain" description="C2H2-type" evidence="3">
    <location>
        <begin position="241"/>
        <end position="271"/>
    </location>
</feature>
<evidence type="ECO:0000256" key="1">
    <source>
        <dbReference type="PROSITE-ProRule" id="PRU00042"/>
    </source>
</evidence>
<dbReference type="InterPro" id="IPR013087">
    <property type="entry name" value="Znf_C2H2_type"/>
</dbReference>
<dbReference type="PROSITE" id="PS00028">
    <property type="entry name" value="ZINC_FINGER_C2H2_1"/>
    <property type="match status" value="1"/>
</dbReference>
<keyword evidence="1" id="KW-0863">Zinc-finger</keyword>
<evidence type="ECO:0000256" key="2">
    <source>
        <dbReference type="SAM" id="MobiDB-lite"/>
    </source>
</evidence>
<protein>
    <recommendedName>
        <fullName evidence="3">C2H2-type domain-containing protein</fullName>
    </recommendedName>
</protein>
<evidence type="ECO:0000259" key="3">
    <source>
        <dbReference type="PROSITE" id="PS50157"/>
    </source>
</evidence>
<proteinExistence type="predicted"/>
<dbReference type="EMBL" id="CP069030">
    <property type="protein sequence ID" value="QRC98020.1"/>
    <property type="molecule type" value="Genomic_DNA"/>
</dbReference>
<accession>A0A7U2F3I5</accession>
<organism evidence="4 5">
    <name type="scientific">Phaeosphaeria nodorum (strain SN15 / ATCC MYA-4574 / FGSC 10173)</name>
    <name type="common">Glume blotch fungus</name>
    <name type="synonym">Parastagonospora nodorum</name>
    <dbReference type="NCBI Taxonomy" id="321614"/>
    <lineage>
        <taxon>Eukaryota</taxon>
        <taxon>Fungi</taxon>
        <taxon>Dikarya</taxon>
        <taxon>Ascomycota</taxon>
        <taxon>Pezizomycotina</taxon>
        <taxon>Dothideomycetes</taxon>
        <taxon>Pleosporomycetidae</taxon>
        <taxon>Pleosporales</taxon>
        <taxon>Pleosporineae</taxon>
        <taxon>Phaeosphaeriaceae</taxon>
        <taxon>Parastagonospora</taxon>
    </lineage>
</organism>
<keyword evidence="1" id="KW-0479">Metal-binding</keyword>
<feature type="compositionally biased region" description="Basic residues" evidence="2">
    <location>
        <begin position="274"/>
        <end position="283"/>
    </location>
</feature>
<dbReference type="Gene3D" id="3.30.160.60">
    <property type="entry name" value="Classic Zinc Finger"/>
    <property type="match status" value="1"/>
</dbReference>
<reference evidence="5" key="1">
    <citation type="journal article" date="2021" name="BMC Genomics">
        <title>Chromosome-level genome assembly and manually-curated proteome of model necrotroph Parastagonospora nodorum Sn15 reveals a genome-wide trove of candidate effector homologs, and redundancy of virulence-related functions within an accessory chromosome.</title>
        <authorList>
            <person name="Bertazzoni S."/>
            <person name="Jones D.A.B."/>
            <person name="Phan H.T."/>
            <person name="Tan K.-C."/>
            <person name="Hane J.K."/>
        </authorList>
    </citation>
    <scope>NUCLEOTIDE SEQUENCE [LARGE SCALE GENOMIC DNA]</scope>
    <source>
        <strain evidence="5">SN15 / ATCC MYA-4574 / FGSC 10173)</strain>
    </source>
</reference>
<feature type="compositionally biased region" description="Basic and acidic residues" evidence="2">
    <location>
        <begin position="254"/>
        <end position="269"/>
    </location>
</feature>
<evidence type="ECO:0000313" key="4">
    <source>
        <dbReference type="EMBL" id="QRC98020.1"/>
    </source>
</evidence>
<evidence type="ECO:0000313" key="5">
    <source>
        <dbReference type="Proteomes" id="UP000663193"/>
    </source>
</evidence>
<feature type="compositionally biased region" description="Polar residues" evidence="2">
    <location>
        <begin position="30"/>
        <end position="42"/>
    </location>
</feature>
<feature type="region of interest" description="Disordered" evidence="2">
    <location>
        <begin position="22"/>
        <end position="42"/>
    </location>
</feature>
<sequence>MDSTYQEWYEPFAEDHDEIYGASERDVNRAGQQRDQNTNSDTASRYLDFNLASNTLTMPDLPPSLLAATENYPTVPSYDPVIYDSFANALAEDDEVYNRAAASIPFSFHHRSLQSPHIPNGLDMWMDESFSEGSPSQRIDSAMGSVDGLSELADPVFAEDCKVDAGEPSRSLQYHLIQMKSRAELKETTLPSPSSSEDNRTLSCHLCPEKQYTGTWAHRNLSRHMETTHAPCPAPDGVKQIRCSHVKCEKTFNRKDARLVHERKSHPDLNRSPPMKRKRSEDL</sequence>
<keyword evidence="1" id="KW-0862">Zinc</keyword>
<keyword evidence="5" id="KW-1185">Reference proteome</keyword>
<feature type="region of interest" description="Disordered" evidence="2">
    <location>
        <begin position="254"/>
        <end position="283"/>
    </location>
</feature>
<dbReference type="Proteomes" id="UP000663193">
    <property type="component" value="Chromosome 8"/>
</dbReference>
<dbReference type="GO" id="GO:0008270">
    <property type="term" value="F:zinc ion binding"/>
    <property type="evidence" value="ECO:0007669"/>
    <property type="project" value="UniProtKB-KW"/>
</dbReference>